<dbReference type="InterPro" id="IPR027417">
    <property type="entry name" value="P-loop_NTPase"/>
</dbReference>
<dbReference type="Gene3D" id="3.40.50.300">
    <property type="entry name" value="P-loop containing nucleotide triphosphate hydrolases"/>
    <property type="match status" value="1"/>
</dbReference>
<sequence length="464" mass="53434">MLKEIFKYRGRRIRKYHLHYWAIHYLLFLTPFLIPLVMLVYYWVYPIVVSFNDPKQFILPVIVIVPLIIIANLFVFILMRRSQLKGGYFLSVRYYNAIADMLKLAGFMIRIEAKQSGKKATEKFPKVYVKKNKHTTKVTLPLDGGQHHDRFLQLGKKLEEMFMADLVSEERDFGFVTYGFMTDVIGKRIEIKDVVAKNGSIKLMEGVYWNYDSAPHMLIAGGTGGGKTYFLYSLIKAMLDVGTIDICDPKNADLADLSDLPVFKGHVHYGSGETMIRCLENGVKLMDKRFKYMKSLSNYQSGKNYAFYDIPPHFIIFDEWKAFYTSLDYRVKERVDTAVQQLVLKARQAGIFLVLATQRPDAADFPAGVRDNLMCKVTVGILAQVAYHMVFGEENKNKAFFNKKIKGRGYIDTGGGAKENEGEGVVREFYTPLVPPTFNFLEEFKKYEKMIVFNFDLSKEKVEV</sequence>
<gene>
    <name evidence="6" type="ORF">OIE_03334</name>
</gene>
<dbReference type="PANTHER" id="PTHR22683:SF47">
    <property type="entry name" value="FTSK DOMAIN-CONTAINING PROTEIN YDCQ"/>
    <property type="match status" value="1"/>
</dbReference>
<feature type="binding site" evidence="3">
    <location>
        <begin position="221"/>
        <end position="228"/>
    </location>
    <ligand>
        <name>ATP</name>
        <dbReference type="ChEBI" id="CHEBI:30616"/>
    </ligand>
</feature>
<dbReference type="Proteomes" id="UP000010553">
    <property type="component" value="Unassembled WGS sequence"/>
</dbReference>
<keyword evidence="4" id="KW-0472">Membrane</keyword>
<evidence type="ECO:0000256" key="1">
    <source>
        <dbReference type="ARBA" id="ARBA00022741"/>
    </source>
</evidence>
<feature type="domain" description="FtsK" evidence="5">
    <location>
        <begin position="204"/>
        <end position="388"/>
    </location>
</feature>
<keyword evidence="4" id="KW-0812">Transmembrane</keyword>
<dbReference type="EMBL" id="AHXC01000003">
    <property type="protein sequence ID" value="ELB03373.1"/>
    <property type="molecule type" value="Genomic_DNA"/>
</dbReference>
<dbReference type="GO" id="GO:0003677">
    <property type="term" value="F:DNA binding"/>
    <property type="evidence" value="ECO:0007669"/>
    <property type="project" value="InterPro"/>
</dbReference>
<keyword evidence="2 3" id="KW-0067">ATP-binding</keyword>
<evidence type="ECO:0000259" key="5">
    <source>
        <dbReference type="PROSITE" id="PS50901"/>
    </source>
</evidence>
<reference evidence="6 7" key="1">
    <citation type="submission" date="2012-12" db="EMBL/GenBank/DDBJ databases">
        <title>The Genome Sequence of Enterococcus faecium E1590.</title>
        <authorList>
            <consortium name="The Broad Institute Genome Sequencing Platform"/>
            <consortium name="The Broad Institute Genome Sequencing Center for Infectious Disease"/>
            <person name="Earl A.M."/>
            <person name="Gilmore M.S."/>
            <person name="van Schaik W."/>
            <person name="Lebreton F."/>
            <person name="Willems R.J."/>
            <person name="Walker B."/>
            <person name="Young S.K."/>
            <person name="Zeng Q."/>
            <person name="Gargeya S."/>
            <person name="Fitzgerald M."/>
            <person name="Haas B."/>
            <person name="Abouelleil A."/>
            <person name="Alvarado L."/>
            <person name="Arachchi H.M."/>
            <person name="Berlin A.M."/>
            <person name="Chapman S.B."/>
            <person name="Dewar J."/>
            <person name="Goldberg J."/>
            <person name="Griggs A."/>
            <person name="Gujja S."/>
            <person name="Hansen M."/>
            <person name="Howarth C."/>
            <person name="Imamovic A."/>
            <person name="Larimer J."/>
            <person name="McCowan C."/>
            <person name="Murphy C."/>
            <person name="Neiman D."/>
            <person name="Pearson M."/>
            <person name="Priest M."/>
            <person name="Roberts A."/>
            <person name="Saif S."/>
            <person name="Shea T."/>
            <person name="Sisk P."/>
            <person name="Sykes S."/>
            <person name="Wortman J."/>
            <person name="Nusbaum C."/>
            <person name="Birren B."/>
        </authorList>
    </citation>
    <scope>NUCLEOTIDE SEQUENCE [LARGE SCALE GENOMIC DNA]</scope>
    <source>
        <strain evidence="6 7">E1590</strain>
    </source>
</reference>
<evidence type="ECO:0000256" key="2">
    <source>
        <dbReference type="ARBA" id="ARBA00022840"/>
    </source>
</evidence>
<name>A0A828ZTW2_ENTFC</name>
<dbReference type="PANTHER" id="PTHR22683">
    <property type="entry name" value="SPORULATION PROTEIN RELATED"/>
    <property type="match status" value="1"/>
</dbReference>
<comment type="caution">
    <text evidence="6">The sequence shown here is derived from an EMBL/GenBank/DDBJ whole genome shotgun (WGS) entry which is preliminary data.</text>
</comment>
<organism evidence="6 7">
    <name type="scientific">Enterococcus faecium EnGen0003</name>
    <dbReference type="NCBI Taxonomy" id="1138901"/>
    <lineage>
        <taxon>Bacteria</taxon>
        <taxon>Bacillati</taxon>
        <taxon>Bacillota</taxon>
        <taxon>Bacilli</taxon>
        <taxon>Lactobacillales</taxon>
        <taxon>Enterococcaceae</taxon>
        <taxon>Enterococcus</taxon>
    </lineage>
</organism>
<dbReference type="RefSeq" id="WP_002334766.1">
    <property type="nucleotide sequence ID" value="NZ_KB029685.1"/>
</dbReference>
<evidence type="ECO:0000313" key="7">
    <source>
        <dbReference type="Proteomes" id="UP000010553"/>
    </source>
</evidence>
<dbReference type="SUPFAM" id="SSF52540">
    <property type="entry name" value="P-loop containing nucleoside triphosphate hydrolases"/>
    <property type="match status" value="1"/>
</dbReference>
<evidence type="ECO:0000256" key="4">
    <source>
        <dbReference type="SAM" id="Phobius"/>
    </source>
</evidence>
<proteinExistence type="predicted"/>
<dbReference type="InterPro" id="IPR050206">
    <property type="entry name" value="FtsK/SpoIIIE/SftA"/>
</dbReference>
<dbReference type="AlphaFoldDB" id="A0A828ZTW2"/>
<dbReference type="GO" id="GO:0005524">
    <property type="term" value="F:ATP binding"/>
    <property type="evidence" value="ECO:0007669"/>
    <property type="project" value="UniProtKB-UniRule"/>
</dbReference>
<keyword evidence="1 3" id="KW-0547">Nucleotide-binding</keyword>
<accession>A0A828ZTW2</accession>
<keyword evidence="4" id="KW-1133">Transmembrane helix</keyword>
<evidence type="ECO:0000313" key="6">
    <source>
        <dbReference type="EMBL" id="ELB03373.1"/>
    </source>
</evidence>
<dbReference type="Pfam" id="PF01580">
    <property type="entry name" value="FtsK_SpoIIIE"/>
    <property type="match status" value="1"/>
</dbReference>
<dbReference type="InterPro" id="IPR002543">
    <property type="entry name" value="FtsK_dom"/>
</dbReference>
<evidence type="ECO:0000256" key="3">
    <source>
        <dbReference type="PROSITE-ProRule" id="PRU00289"/>
    </source>
</evidence>
<dbReference type="PROSITE" id="PS50901">
    <property type="entry name" value="FTSK"/>
    <property type="match status" value="1"/>
</dbReference>
<feature type="transmembrane region" description="Helical" evidence="4">
    <location>
        <begin position="57"/>
        <end position="79"/>
    </location>
</feature>
<protein>
    <recommendedName>
        <fullName evidence="5">FtsK domain-containing protein</fullName>
    </recommendedName>
</protein>
<feature type="transmembrane region" description="Helical" evidence="4">
    <location>
        <begin position="21"/>
        <end position="45"/>
    </location>
</feature>